<comment type="subcellular location">
    <subcellularLocation>
        <location evidence="1">Membrane</location>
        <topology evidence="1">Multi-pass membrane protein</topology>
    </subcellularLocation>
</comment>
<evidence type="ECO:0000256" key="1">
    <source>
        <dbReference type="ARBA" id="ARBA00004141"/>
    </source>
</evidence>
<dbReference type="Pfam" id="PF00153">
    <property type="entry name" value="Mito_carr"/>
    <property type="match status" value="3"/>
</dbReference>
<dbReference type="STRING" id="1314800.A0A1B7MI20"/>
<evidence type="ECO:0000256" key="8">
    <source>
        <dbReference type="PROSITE-ProRule" id="PRU00282"/>
    </source>
</evidence>
<evidence type="ECO:0000256" key="7">
    <source>
        <dbReference type="ARBA" id="ARBA00023136"/>
    </source>
</evidence>
<comment type="similarity">
    <text evidence="2 9">Belongs to the mitochondrial carrier (TC 2.A.29) family.</text>
</comment>
<feature type="repeat" description="Solcar" evidence="8">
    <location>
        <begin position="5"/>
        <end position="84"/>
    </location>
</feature>
<proteinExistence type="inferred from homology"/>
<sequence>MTSVLPPFIQAASGSLGAATANALTYPLDLITTRIQTADKSTSIRRQIYTHGLSSFYDGIGTDTGATLLSSFLYHYVYSFLRELVVRRNGKSKAAMLPISHELAIGYLSGIASRSISTPLNLVTVRLQTARGSDDSSADGGASQFMGVCRQIFREEGLLGFWKGFSSNFILSLNPAVTLYLFQLYRRVMLKGKERAAPPPAHSFVGGALANSVAVIMLYPLLLAKTVVQASRKANSSNNSSQHPSIRSSIQGIYTAGGFFALYRGLGAQLFKGVLRQGTAMMVKQRIEQLVVQAYLRQRALRRVQYKG</sequence>
<reference evidence="11 12" key="1">
    <citation type="submission" date="2016-06" db="EMBL/GenBank/DDBJ databases">
        <title>Comparative genomics of the ectomycorrhizal sister species Rhizopogon vinicolor and Rhizopogon vesiculosus (Basidiomycota: Boletales) reveals a divergence of the mating type B locus.</title>
        <authorList>
            <consortium name="DOE Joint Genome Institute"/>
            <person name="Mujic A.B."/>
            <person name="Kuo A."/>
            <person name="Tritt A."/>
            <person name="Lipzen A."/>
            <person name="Chen C."/>
            <person name="Johnson J."/>
            <person name="Sharma A."/>
            <person name="Barry K."/>
            <person name="Grigoriev I.V."/>
            <person name="Spatafora J.W."/>
        </authorList>
    </citation>
    <scope>NUCLEOTIDE SEQUENCE [LARGE SCALE GENOMIC DNA]</scope>
    <source>
        <strain evidence="11 12">AM-OR11-026</strain>
    </source>
</reference>
<dbReference type="SUPFAM" id="SSF103506">
    <property type="entry name" value="Mitochondrial carrier"/>
    <property type="match status" value="1"/>
</dbReference>
<dbReference type="InterPro" id="IPR018108">
    <property type="entry name" value="MCP_transmembrane"/>
</dbReference>
<evidence type="ECO:0000256" key="6">
    <source>
        <dbReference type="ARBA" id="ARBA00022989"/>
    </source>
</evidence>
<evidence type="ECO:0000256" key="9">
    <source>
        <dbReference type="RuleBase" id="RU000488"/>
    </source>
</evidence>
<dbReference type="AlphaFoldDB" id="A0A1B7MI20"/>
<evidence type="ECO:0000256" key="3">
    <source>
        <dbReference type="ARBA" id="ARBA00022448"/>
    </source>
</evidence>
<dbReference type="GO" id="GO:0016020">
    <property type="term" value="C:membrane"/>
    <property type="evidence" value="ECO:0007669"/>
    <property type="project" value="UniProtKB-SubCell"/>
</dbReference>
<evidence type="ECO:0000256" key="5">
    <source>
        <dbReference type="ARBA" id="ARBA00022737"/>
    </source>
</evidence>
<dbReference type="EMBL" id="KV449069">
    <property type="protein sequence ID" value="OAX32242.1"/>
    <property type="molecule type" value="Genomic_DNA"/>
</dbReference>
<dbReference type="PROSITE" id="PS50920">
    <property type="entry name" value="SOLCAR"/>
    <property type="match status" value="3"/>
</dbReference>
<evidence type="ECO:0000256" key="2">
    <source>
        <dbReference type="ARBA" id="ARBA00006375"/>
    </source>
</evidence>
<keyword evidence="7 8" id="KW-0472">Membrane</keyword>
<keyword evidence="12" id="KW-1185">Reference proteome</keyword>
<dbReference type="PANTHER" id="PTHR45939">
    <property type="entry name" value="PEROXISOMAL MEMBRANE PROTEIN PMP34-RELATED"/>
    <property type="match status" value="1"/>
</dbReference>
<keyword evidence="4 8" id="KW-0812">Transmembrane</keyword>
<dbReference type="OrthoDB" id="18574at2759"/>
<keyword evidence="6 10" id="KW-1133">Transmembrane helix</keyword>
<evidence type="ECO:0000256" key="10">
    <source>
        <dbReference type="SAM" id="Phobius"/>
    </source>
</evidence>
<feature type="transmembrane region" description="Helical" evidence="10">
    <location>
        <begin position="202"/>
        <end position="223"/>
    </location>
</feature>
<dbReference type="Proteomes" id="UP000092154">
    <property type="component" value="Unassembled WGS sequence"/>
</dbReference>
<dbReference type="InterPro" id="IPR052217">
    <property type="entry name" value="Mito/Peroxisomal_Carrier"/>
</dbReference>
<keyword evidence="5" id="KW-0677">Repeat</keyword>
<evidence type="ECO:0000313" key="12">
    <source>
        <dbReference type="Proteomes" id="UP000092154"/>
    </source>
</evidence>
<accession>A0A1B7MI20</accession>
<dbReference type="GO" id="GO:0015217">
    <property type="term" value="F:ADP transmembrane transporter activity"/>
    <property type="evidence" value="ECO:0007669"/>
    <property type="project" value="TreeGrafter"/>
</dbReference>
<organism evidence="11 12">
    <name type="scientific">Rhizopogon vinicolor AM-OR11-026</name>
    <dbReference type="NCBI Taxonomy" id="1314800"/>
    <lineage>
        <taxon>Eukaryota</taxon>
        <taxon>Fungi</taxon>
        <taxon>Dikarya</taxon>
        <taxon>Basidiomycota</taxon>
        <taxon>Agaricomycotina</taxon>
        <taxon>Agaricomycetes</taxon>
        <taxon>Agaricomycetidae</taxon>
        <taxon>Boletales</taxon>
        <taxon>Suillineae</taxon>
        <taxon>Rhizopogonaceae</taxon>
        <taxon>Rhizopogon</taxon>
    </lineage>
</organism>
<feature type="repeat" description="Solcar" evidence="8">
    <location>
        <begin position="97"/>
        <end position="188"/>
    </location>
</feature>
<protein>
    <submittedName>
        <fullName evidence="11">Mitochondrial carrier</fullName>
    </submittedName>
</protein>
<evidence type="ECO:0000256" key="4">
    <source>
        <dbReference type="ARBA" id="ARBA00022692"/>
    </source>
</evidence>
<feature type="repeat" description="Solcar" evidence="8">
    <location>
        <begin position="198"/>
        <end position="290"/>
    </location>
</feature>
<gene>
    <name evidence="11" type="ORF">K503DRAFT_776853</name>
</gene>
<name>A0A1B7MI20_9AGAM</name>
<dbReference type="Gene3D" id="1.50.40.10">
    <property type="entry name" value="Mitochondrial carrier domain"/>
    <property type="match status" value="2"/>
</dbReference>
<dbReference type="InterPro" id="IPR023395">
    <property type="entry name" value="MCP_dom_sf"/>
</dbReference>
<keyword evidence="3 9" id="KW-0813">Transport</keyword>
<dbReference type="InParanoid" id="A0A1B7MI20"/>
<evidence type="ECO:0000313" key="11">
    <source>
        <dbReference type="EMBL" id="OAX32242.1"/>
    </source>
</evidence>
<feature type="transmembrane region" description="Helical" evidence="10">
    <location>
        <begin position="160"/>
        <end position="182"/>
    </location>
</feature>
<dbReference type="PANTHER" id="PTHR45939:SF2">
    <property type="entry name" value="CARRIER PROTEIN, PUTATIVE (AFU_ORTHOLOGUE AFUA_2G13870)-RELATED"/>
    <property type="match status" value="1"/>
</dbReference>